<evidence type="ECO:0000313" key="1">
    <source>
        <dbReference type="EMBL" id="TNN49406.1"/>
    </source>
</evidence>
<evidence type="ECO:0000313" key="2">
    <source>
        <dbReference type="Proteomes" id="UP000314294"/>
    </source>
</evidence>
<protein>
    <submittedName>
        <fullName evidence="1">Uncharacterized protein</fullName>
    </submittedName>
</protein>
<dbReference type="AlphaFoldDB" id="A0A4Z2G777"/>
<keyword evidence="2" id="KW-1185">Reference proteome</keyword>
<accession>A0A4Z2G777</accession>
<name>A0A4Z2G777_9TELE</name>
<comment type="caution">
    <text evidence="1">The sequence shown here is derived from an EMBL/GenBank/DDBJ whole genome shotgun (WGS) entry which is preliminary data.</text>
</comment>
<proteinExistence type="predicted"/>
<reference evidence="1 2" key="1">
    <citation type="submission" date="2019-03" db="EMBL/GenBank/DDBJ databases">
        <title>First draft genome of Liparis tanakae, snailfish: a comprehensive survey of snailfish specific genes.</title>
        <authorList>
            <person name="Kim W."/>
            <person name="Song I."/>
            <person name="Jeong J.-H."/>
            <person name="Kim D."/>
            <person name="Kim S."/>
            <person name="Ryu S."/>
            <person name="Song J.Y."/>
            <person name="Lee S.K."/>
        </authorList>
    </citation>
    <scope>NUCLEOTIDE SEQUENCE [LARGE SCALE GENOMIC DNA]</scope>
    <source>
        <tissue evidence="1">Muscle</tissue>
    </source>
</reference>
<gene>
    <name evidence="1" type="ORF">EYF80_040361</name>
</gene>
<dbReference type="Proteomes" id="UP000314294">
    <property type="component" value="Unassembled WGS sequence"/>
</dbReference>
<sequence>MSDGAGGSSPTVAVSYPGRQAQVVVGWPTHWPSSPQKSLGGRGREPCSWAACSTHTPCASCTRVRGTVSAKEDRALTRGGHFLKNTRTDSSAMLAP</sequence>
<dbReference type="EMBL" id="SRLO01000657">
    <property type="protein sequence ID" value="TNN49406.1"/>
    <property type="molecule type" value="Genomic_DNA"/>
</dbReference>
<organism evidence="1 2">
    <name type="scientific">Liparis tanakae</name>
    <name type="common">Tanaka's snailfish</name>
    <dbReference type="NCBI Taxonomy" id="230148"/>
    <lineage>
        <taxon>Eukaryota</taxon>
        <taxon>Metazoa</taxon>
        <taxon>Chordata</taxon>
        <taxon>Craniata</taxon>
        <taxon>Vertebrata</taxon>
        <taxon>Euteleostomi</taxon>
        <taxon>Actinopterygii</taxon>
        <taxon>Neopterygii</taxon>
        <taxon>Teleostei</taxon>
        <taxon>Neoteleostei</taxon>
        <taxon>Acanthomorphata</taxon>
        <taxon>Eupercaria</taxon>
        <taxon>Perciformes</taxon>
        <taxon>Cottioidei</taxon>
        <taxon>Cottales</taxon>
        <taxon>Liparidae</taxon>
        <taxon>Liparis</taxon>
    </lineage>
</organism>